<reference evidence="1" key="1">
    <citation type="submission" date="2018-09" db="EMBL/GenBank/DDBJ databases">
        <title>Genome Analysis and Characterisation of Bacteriophage CS01 Active against Cronobacter sakazakii.</title>
        <authorList>
            <person name="Kim G.-H."/>
            <person name="Kim J."/>
            <person name="Yoon S.-S."/>
        </authorList>
    </citation>
    <scope>NUCLEOTIDE SEQUENCE [LARGE SCALE GENOMIC DNA]</scope>
</reference>
<dbReference type="EMBL" id="MH845412">
    <property type="protein sequence ID" value="AYJ73330.1"/>
    <property type="molecule type" value="Genomic_DNA"/>
</dbReference>
<evidence type="ECO:0000313" key="2">
    <source>
        <dbReference type="Proteomes" id="UP000279491"/>
    </source>
</evidence>
<organism evidence="1">
    <name type="scientific">Cronobacter phage CS01</name>
    <dbReference type="NCBI Taxonomy" id="2496544"/>
    <lineage>
        <taxon>Viruses</taxon>
        <taxon>Duplodnaviria</taxon>
        <taxon>Heunggongvirae</taxon>
        <taxon>Uroviricota</taxon>
        <taxon>Caudoviricetes</taxon>
        <taxon>Drexlerviridae</taxon>
        <taxon>Kyungwonvirus</taxon>
        <taxon>Kyungwonvirus CS01</taxon>
    </lineage>
</organism>
<dbReference type="Proteomes" id="UP000279491">
    <property type="component" value="Segment"/>
</dbReference>
<accession>A0A3B8DJI4</accession>
<sequence length="69" mass="7243">MIIEAGDVATPESLAANVPPGATRTVTLFNHPASGTELARQINALGLAVHATVRSERHDQSTIIIKAEL</sequence>
<keyword evidence="2" id="KW-1185">Reference proteome</keyword>
<proteinExistence type="predicted"/>
<name>A0A3B8DJI4_9CAUD</name>
<protein>
    <submittedName>
        <fullName evidence="1">Uncharacterized protein</fullName>
    </submittedName>
</protein>
<gene>
    <name evidence="1" type="ORF">CS01_042</name>
</gene>
<evidence type="ECO:0000313" key="1">
    <source>
        <dbReference type="EMBL" id="AYJ73330.1"/>
    </source>
</evidence>